<dbReference type="SUPFAM" id="SSF51230">
    <property type="entry name" value="Single hybrid motif"/>
    <property type="match status" value="1"/>
</dbReference>
<dbReference type="Gene3D" id="3.40.50.970">
    <property type="match status" value="1"/>
</dbReference>
<protein>
    <recommendedName>
        <fullName evidence="5 11">Pyruvate dehydrogenase E1 component subunit beta</fullName>
        <ecNumber evidence="4 11">1.2.4.1</ecNumber>
    </recommendedName>
</protein>
<dbReference type="InterPro" id="IPR003016">
    <property type="entry name" value="2-oxoA_DH_lipoyl-BS"/>
</dbReference>
<dbReference type="NCBIfam" id="NF006667">
    <property type="entry name" value="PRK09212.1"/>
    <property type="match status" value="1"/>
</dbReference>
<dbReference type="PROSITE" id="PS50968">
    <property type="entry name" value="BIOTINYL_LIPOYL"/>
    <property type="match status" value="1"/>
</dbReference>
<keyword evidence="6" id="KW-0450">Lipoyl</keyword>
<evidence type="ECO:0000256" key="9">
    <source>
        <dbReference type="ARBA" id="ARBA00023317"/>
    </source>
</evidence>
<dbReference type="EC" id="1.2.4.1" evidence="4 11"/>
<dbReference type="Gene3D" id="3.40.50.920">
    <property type="match status" value="1"/>
</dbReference>
<sequence>MATQILMPALSPTMTEGKLAKWLKGVGDEVKAGDVIAEIETDKATMEVEAVDEGKLARILVDEGTEGVAVNTPIAMLTSNGEDVSAVAAPAPKAEAPMPKVAAEGADAKAIAEQGAKGQRAAALEAAPAPEKDWGPTKPITVREALRDAMALEMRRDGDVFLLGEEVAQYQGAYKISQGLLDEFGPKRIIDTPITEHGFAGLAVGAALNGLKPIVEFMTFNFAMQAMDQIINSAAKTLYMSGGQMGCPIVFRGPNGAASRVAAQHSQCYASWYAHVPGLKVVAPWSSADAKGLLRAAIRDPNPVIVLENEILYGHTFDCPVDDDFIVPIGKAKIERAGSHVTLVAFSIMVGVAMKAAETLAEQGIEAEVINLRSLRPLDTAAIVASVKKTNRLVTVEEGWPYAGIGAEIAMQVIEHAFDWLDAPPVRVHGIDVPLPYAANLEKLALPQPEWVIDAVKKII</sequence>
<keyword evidence="9 11" id="KW-0670">Pyruvate</keyword>
<keyword evidence="7 11" id="KW-0560">Oxidoreductase</keyword>
<comment type="function">
    <text evidence="10">The pyruvate dehydrogenase complex catalyzes the overall conversion of pyruvate to acetyl-CoA and CO(2). It contains multiple copies of three enzymatic components: pyruvate dehydrogenase (E1), dihydrolipoamide acetyltransferase (E2) and lipoamide dehydrogenase (E3).</text>
</comment>
<feature type="domain" description="Lipoyl-binding" evidence="12">
    <location>
        <begin position="2"/>
        <end position="78"/>
    </location>
</feature>
<dbReference type="InterPro" id="IPR029061">
    <property type="entry name" value="THDP-binding"/>
</dbReference>
<dbReference type="CDD" id="cd07036">
    <property type="entry name" value="TPP_PYR_E1-PDHc-beta_like"/>
    <property type="match status" value="1"/>
</dbReference>
<dbReference type="PANTHER" id="PTHR11624">
    <property type="entry name" value="DEHYDROGENASE RELATED"/>
    <property type="match status" value="1"/>
</dbReference>
<dbReference type="CDD" id="cd06849">
    <property type="entry name" value="lipoyl_domain"/>
    <property type="match status" value="1"/>
</dbReference>
<keyword evidence="14" id="KW-1185">Reference proteome</keyword>
<dbReference type="GO" id="GO:0006086">
    <property type="term" value="P:pyruvate decarboxylation to acetyl-CoA"/>
    <property type="evidence" value="ECO:0007669"/>
    <property type="project" value="InterPro"/>
</dbReference>
<dbReference type="AlphaFoldDB" id="A0A2S6MU46"/>
<dbReference type="Proteomes" id="UP000239724">
    <property type="component" value="Unassembled WGS sequence"/>
</dbReference>
<comment type="subunit">
    <text evidence="3">Heterodimer of an alpha and a beta chain.</text>
</comment>
<dbReference type="InterPro" id="IPR027110">
    <property type="entry name" value="PDHB_mito-type"/>
</dbReference>
<evidence type="ECO:0000259" key="12">
    <source>
        <dbReference type="PROSITE" id="PS50968"/>
    </source>
</evidence>
<comment type="function">
    <text evidence="11">The pyruvate dehydrogenase complex catalyzes the overall conversion of pyruvate to acetyl-CoA and CO2.</text>
</comment>
<dbReference type="SUPFAM" id="SSF52922">
    <property type="entry name" value="TK C-terminal domain-like"/>
    <property type="match status" value="1"/>
</dbReference>
<evidence type="ECO:0000256" key="4">
    <source>
        <dbReference type="ARBA" id="ARBA00012281"/>
    </source>
</evidence>
<comment type="cofactor">
    <cofactor evidence="2 11">
        <name>thiamine diphosphate</name>
        <dbReference type="ChEBI" id="CHEBI:58937"/>
    </cofactor>
</comment>
<dbReference type="OrthoDB" id="9780894at2"/>
<comment type="cofactor">
    <cofactor evidence="1">
        <name>(R)-lipoate</name>
        <dbReference type="ChEBI" id="CHEBI:83088"/>
    </cofactor>
</comment>
<dbReference type="Pfam" id="PF02779">
    <property type="entry name" value="Transket_pyr"/>
    <property type="match status" value="1"/>
</dbReference>
<evidence type="ECO:0000256" key="3">
    <source>
        <dbReference type="ARBA" id="ARBA00011870"/>
    </source>
</evidence>
<comment type="caution">
    <text evidence="13">The sequence shown here is derived from an EMBL/GenBank/DDBJ whole genome shotgun (WGS) entry which is preliminary data.</text>
</comment>
<dbReference type="InterPro" id="IPR009014">
    <property type="entry name" value="Transketo_C/PFOR_II"/>
</dbReference>
<evidence type="ECO:0000256" key="8">
    <source>
        <dbReference type="ARBA" id="ARBA00023052"/>
    </source>
</evidence>
<dbReference type="FunFam" id="3.40.50.920:FF:000001">
    <property type="entry name" value="Pyruvate dehydrogenase E1 beta subunit"/>
    <property type="match status" value="1"/>
</dbReference>
<dbReference type="InterPro" id="IPR011053">
    <property type="entry name" value="Single_hybrid_motif"/>
</dbReference>
<comment type="catalytic activity">
    <reaction evidence="11">
        <text>N(6)-[(R)-lipoyl]-L-lysyl-[protein] + pyruvate + H(+) = N(6)-[(R)-S(8)-acetyldihydrolipoyl]-L-lysyl-[protein] + CO2</text>
        <dbReference type="Rhea" id="RHEA:19189"/>
        <dbReference type="Rhea" id="RHEA-COMP:10474"/>
        <dbReference type="Rhea" id="RHEA-COMP:10478"/>
        <dbReference type="ChEBI" id="CHEBI:15361"/>
        <dbReference type="ChEBI" id="CHEBI:15378"/>
        <dbReference type="ChEBI" id="CHEBI:16526"/>
        <dbReference type="ChEBI" id="CHEBI:83099"/>
        <dbReference type="ChEBI" id="CHEBI:83111"/>
        <dbReference type="EC" id="1.2.4.1"/>
    </reaction>
</comment>
<accession>A0A2S6MU46</accession>
<evidence type="ECO:0000256" key="10">
    <source>
        <dbReference type="ARBA" id="ARBA00025211"/>
    </source>
</evidence>
<dbReference type="InterPro" id="IPR005475">
    <property type="entry name" value="Transketolase-like_Pyr-bd"/>
</dbReference>
<keyword evidence="8 11" id="KW-0786">Thiamine pyrophosphate</keyword>
<dbReference type="Pfam" id="PF02780">
    <property type="entry name" value="Transketolase_C"/>
    <property type="match status" value="1"/>
</dbReference>
<dbReference type="NCBIfam" id="NF008854">
    <property type="entry name" value="PRK11892.1"/>
    <property type="match status" value="1"/>
</dbReference>
<dbReference type="PROSITE" id="PS00189">
    <property type="entry name" value="LIPOYL"/>
    <property type="match status" value="1"/>
</dbReference>
<evidence type="ECO:0000256" key="7">
    <source>
        <dbReference type="ARBA" id="ARBA00023002"/>
    </source>
</evidence>
<dbReference type="Pfam" id="PF00364">
    <property type="entry name" value="Biotin_lipoyl"/>
    <property type="match status" value="1"/>
</dbReference>
<evidence type="ECO:0000256" key="5">
    <source>
        <dbReference type="ARBA" id="ARBA00016138"/>
    </source>
</evidence>
<dbReference type="SUPFAM" id="SSF52518">
    <property type="entry name" value="Thiamin diphosphate-binding fold (THDP-binding)"/>
    <property type="match status" value="1"/>
</dbReference>
<proteinExistence type="predicted"/>
<dbReference type="FunFam" id="3.40.50.970:FF:000001">
    <property type="entry name" value="Pyruvate dehydrogenase E1 beta subunit"/>
    <property type="match status" value="1"/>
</dbReference>
<gene>
    <name evidence="13" type="ORF">CCS01_31395</name>
</gene>
<dbReference type="SMART" id="SM00861">
    <property type="entry name" value="Transket_pyr"/>
    <property type="match status" value="1"/>
</dbReference>
<evidence type="ECO:0000256" key="2">
    <source>
        <dbReference type="ARBA" id="ARBA00001964"/>
    </source>
</evidence>
<dbReference type="RefSeq" id="WP_104523197.1">
    <property type="nucleotide sequence ID" value="NZ_NHRY01000276.1"/>
</dbReference>
<reference evidence="13 14" key="1">
    <citation type="journal article" date="2018" name="Arch. Microbiol.">
        <title>New insights into the metabolic potential of the phototrophic purple bacterium Rhodopila globiformis DSM 161(T) from its draft genome sequence and evidence for a vanadium-dependent nitrogenase.</title>
        <authorList>
            <person name="Imhoff J.F."/>
            <person name="Rahn T."/>
            <person name="Kunzel S."/>
            <person name="Neulinger S.C."/>
        </authorList>
    </citation>
    <scope>NUCLEOTIDE SEQUENCE [LARGE SCALE GENOMIC DNA]</scope>
    <source>
        <strain evidence="13 14">DSM 161</strain>
    </source>
</reference>
<dbReference type="Gene3D" id="2.40.50.100">
    <property type="match status" value="1"/>
</dbReference>
<evidence type="ECO:0000256" key="11">
    <source>
        <dbReference type="RuleBase" id="RU364074"/>
    </source>
</evidence>
<dbReference type="InterPro" id="IPR000089">
    <property type="entry name" value="Biotin_lipoyl"/>
</dbReference>
<evidence type="ECO:0000256" key="6">
    <source>
        <dbReference type="ARBA" id="ARBA00022823"/>
    </source>
</evidence>
<dbReference type="PANTHER" id="PTHR11624:SF96">
    <property type="entry name" value="PYRUVATE DEHYDROGENASE E1 COMPONENT SUBUNIT BETA, MITOCHONDRIAL"/>
    <property type="match status" value="1"/>
</dbReference>
<evidence type="ECO:0000313" key="14">
    <source>
        <dbReference type="Proteomes" id="UP000239724"/>
    </source>
</evidence>
<evidence type="ECO:0000256" key="1">
    <source>
        <dbReference type="ARBA" id="ARBA00001938"/>
    </source>
</evidence>
<evidence type="ECO:0000313" key="13">
    <source>
        <dbReference type="EMBL" id="PPQ25879.1"/>
    </source>
</evidence>
<dbReference type="InterPro" id="IPR033248">
    <property type="entry name" value="Transketolase_C"/>
</dbReference>
<organism evidence="13 14">
    <name type="scientific">Rhodopila globiformis</name>
    <name type="common">Rhodopseudomonas globiformis</name>
    <dbReference type="NCBI Taxonomy" id="1071"/>
    <lineage>
        <taxon>Bacteria</taxon>
        <taxon>Pseudomonadati</taxon>
        <taxon>Pseudomonadota</taxon>
        <taxon>Alphaproteobacteria</taxon>
        <taxon>Acetobacterales</taxon>
        <taxon>Acetobacteraceae</taxon>
        <taxon>Rhodopila</taxon>
    </lineage>
</organism>
<dbReference type="GO" id="GO:0004739">
    <property type="term" value="F:pyruvate dehydrogenase (acetyl-transferring) activity"/>
    <property type="evidence" value="ECO:0007669"/>
    <property type="project" value="UniProtKB-UniRule"/>
</dbReference>
<dbReference type="EMBL" id="NHRY01000276">
    <property type="protein sequence ID" value="PPQ25879.1"/>
    <property type="molecule type" value="Genomic_DNA"/>
</dbReference>
<name>A0A2S6MU46_RHOGL</name>
<dbReference type="FunFam" id="2.40.50.100:FF:000010">
    <property type="entry name" value="Acetyltransferase component of pyruvate dehydrogenase complex"/>
    <property type="match status" value="1"/>
</dbReference>